<evidence type="ECO:0000256" key="2">
    <source>
        <dbReference type="SAM" id="MobiDB-lite"/>
    </source>
</evidence>
<feature type="non-terminal residue" evidence="4">
    <location>
        <position position="282"/>
    </location>
</feature>
<dbReference type="Gene3D" id="1.25.10.10">
    <property type="entry name" value="Leucine-rich Repeat Variant"/>
    <property type="match status" value="1"/>
</dbReference>
<evidence type="ECO:0000313" key="3">
    <source>
        <dbReference type="Proteomes" id="UP000694941"/>
    </source>
</evidence>
<keyword evidence="3" id="KW-1185">Reference proteome</keyword>
<accession>A0ABM1TJT2</accession>
<dbReference type="PANTHER" id="PTHR10372">
    <property type="entry name" value="PLAKOPHILLIN-RELATED"/>
    <property type="match status" value="1"/>
</dbReference>
<feature type="compositionally biased region" description="Polar residues" evidence="2">
    <location>
        <begin position="164"/>
        <end position="173"/>
    </location>
</feature>
<reference evidence="4" key="1">
    <citation type="submission" date="2025-08" db="UniProtKB">
        <authorList>
            <consortium name="RefSeq"/>
        </authorList>
    </citation>
    <scope>IDENTIFICATION</scope>
    <source>
        <tissue evidence="4">Muscle</tissue>
    </source>
</reference>
<proteinExistence type="predicted"/>
<dbReference type="InterPro" id="IPR011989">
    <property type="entry name" value="ARM-like"/>
</dbReference>
<feature type="region of interest" description="Disordered" evidence="2">
    <location>
        <begin position="46"/>
        <end position="126"/>
    </location>
</feature>
<sequence length="282" mass="31527">MYCSEKFGNGIECFKNYYNHFQSAYQTYPKKEATGSISQITSPIGQIPAQSYHPGFGPYDRTPSPGPARNCEAYPQPGGQGLFNYGYQDYPAQPPSPPSGASESPPPHRSMAQNLHPAQPEYNHRPLGYDELRSSMLAPSRGGYQDKYGSYGYSGAHLNPTSPGYTSYETASPPQGYLDRRPSYDDRPPSQGTPNHLPCLYSTVPRAAFQEGEEKSLPPQVHHPPPHQQPPVEYETEDVRWRDPDLHEVIEFLGHPNNVIQANAAGYLQHLCYNDDHMKQKT</sequence>
<dbReference type="GeneID" id="111088967"/>
<organism evidence="3 4">
    <name type="scientific">Limulus polyphemus</name>
    <name type="common">Atlantic horseshoe crab</name>
    <dbReference type="NCBI Taxonomy" id="6850"/>
    <lineage>
        <taxon>Eukaryota</taxon>
        <taxon>Metazoa</taxon>
        <taxon>Ecdysozoa</taxon>
        <taxon>Arthropoda</taxon>
        <taxon>Chelicerata</taxon>
        <taxon>Merostomata</taxon>
        <taxon>Xiphosura</taxon>
        <taxon>Limulidae</taxon>
        <taxon>Limulus</taxon>
    </lineage>
</organism>
<gene>
    <name evidence="4" type="primary">LOC111088967</name>
</gene>
<dbReference type="RefSeq" id="XP_022256138.1">
    <property type="nucleotide sequence ID" value="XM_022400430.1"/>
</dbReference>
<dbReference type="Proteomes" id="UP000694941">
    <property type="component" value="Unplaced"/>
</dbReference>
<evidence type="ECO:0000256" key="1">
    <source>
        <dbReference type="ARBA" id="ARBA00022737"/>
    </source>
</evidence>
<feature type="region of interest" description="Disordered" evidence="2">
    <location>
        <begin position="164"/>
        <end position="237"/>
    </location>
</feature>
<dbReference type="InterPro" id="IPR028435">
    <property type="entry name" value="Plakophilin/d_Catenin"/>
</dbReference>
<keyword evidence="1" id="KW-0677">Repeat</keyword>
<name>A0ABM1TJT2_LIMPO</name>
<feature type="compositionally biased region" description="Pro residues" evidence="2">
    <location>
        <begin position="92"/>
        <end position="108"/>
    </location>
</feature>
<dbReference type="PANTHER" id="PTHR10372:SF27">
    <property type="entry name" value="ADHERENS JUNCTION PROTEIN P120"/>
    <property type="match status" value="1"/>
</dbReference>
<feature type="compositionally biased region" description="Basic and acidic residues" evidence="2">
    <location>
        <begin position="178"/>
        <end position="188"/>
    </location>
</feature>
<evidence type="ECO:0000313" key="4">
    <source>
        <dbReference type="RefSeq" id="XP_022256138.1"/>
    </source>
</evidence>
<protein>
    <submittedName>
        <fullName evidence="4">DNA-directed RNA polymerase II subunit 1-like</fullName>
    </submittedName>
</protein>